<feature type="compositionally biased region" description="Basic residues" evidence="6">
    <location>
        <begin position="397"/>
        <end position="407"/>
    </location>
</feature>
<keyword evidence="2" id="KW-0808">Transferase</keyword>
<evidence type="ECO:0000256" key="3">
    <source>
        <dbReference type="ARBA" id="ARBA00022741"/>
    </source>
</evidence>
<feature type="compositionally biased region" description="Basic and acidic residues" evidence="6">
    <location>
        <begin position="408"/>
        <end position="428"/>
    </location>
</feature>
<feature type="region of interest" description="Disordered" evidence="6">
    <location>
        <begin position="506"/>
        <end position="562"/>
    </location>
</feature>
<dbReference type="GO" id="GO:0004674">
    <property type="term" value="F:protein serine/threonine kinase activity"/>
    <property type="evidence" value="ECO:0007669"/>
    <property type="project" value="UniProtKB-KW"/>
</dbReference>
<dbReference type="InterPro" id="IPR000719">
    <property type="entry name" value="Prot_kinase_dom"/>
</dbReference>
<evidence type="ECO:0000256" key="4">
    <source>
        <dbReference type="ARBA" id="ARBA00022777"/>
    </source>
</evidence>
<dbReference type="AlphaFoldDB" id="A0AAN7XJD1"/>
<gene>
    <name evidence="8" type="ORF">PBY51_017203</name>
</gene>
<feature type="region of interest" description="Disordered" evidence="6">
    <location>
        <begin position="356"/>
        <end position="428"/>
    </location>
</feature>
<evidence type="ECO:0000313" key="8">
    <source>
        <dbReference type="EMBL" id="KAK5861750.1"/>
    </source>
</evidence>
<protein>
    <recommendedName>
        <fullName evidence="7">Protein kinase domain-containing protein</fullName>
    </recommendedName>
</protein>
<name>A0AAN7XJD1_ELEMC</name>
<evidence type="ECO:0000256" key="2">
    <source>
        <dbReference type="ARBA" id="ARBA00022679"/>
    </source>
</evidence>
<dbReference type="EMBL" id="JAUZQC010000012">
    <property type="protein sequence ID" value="KAK5861750.1"/>
    <property type="molecule type" value="Genomic_DNA"/>
</dbReference>
<evidence type="ECO:0000256" key="1">
    <source>
        <dbReference type="ARBA" id="ARBA00022527"/>
    </source>
</evidence>
<dbReference type="GO" id="GO:0005737">
    <property type="term" value="C:cytoplasm"/>
    <property type="evidence" value="ECO:0007669"/>
    <property type="project" value="TreeGrafter"/>
</dbReference>
<dbReference type="GO" id="GO:0005634">
    <property type="term" value="C:nucleus"/>
    <property type="evidence" value="ECO:0007669"/>
    <property type="project" value="TreeGrafter"/>
</dbReference>
<organism evidence="8 9">
    <name type="scientific">Eleginops maclovinus</name>
    <name type="common">Patagonian blennie</name>
    <name type="synonym">Eleginus maclovinus</name>
    <dbReference type="NCBI Taxonomy" id="56733"/>
    <lineage>
        <taxon>Eukaryota</taxon>
        <taxon>Metazoa</taxon>
        <taxon>Chordata</taxon>
        <taxon>Craniata</taxon>
        <taxon>Vertebrata</taxon>
        <taxon>Euteleostomi</taxon>
        <taxon>Actinopterygii</taxon>
        <taxon>Neopterygii</taxon>
        <taxon>Teleostei</taxon>
        <taxon>Neoteleostei</taxon>
        <taxon>Acanthomorphata</taxon>
        <taxon>Eupercaria</taxon>
        <taxon>Perciformes</taxon>
        <taxon>Notothenioidei</taxon>
        <taxon>Eleginopidae</taxon>
        <taxon>Eleginops</taxon>
    </lineage>
</organism>
<reference evidence="8 9" key="2">
    <citation type="journal article" date="2023" name="Mol. Biol. Evol.">
        <title>Genomics of Secondarily Temperate Adaptation in the Only Non-Antarctic Icefish.</title>
        <authorList>
            <person name="Rivera-Colon A.G."/>
            <person name="Rayamajhi N."/>
            <person name="Minhas B.F."/>
            <person name="Madrigal G."/>
            <person name="Bilyk K.T."/>
            <person name="Yoon V."/>
            <person name="Hune M."/>
            <person name="Gregory S."/>
            <person name="Cheng C.H.C."/>
            <person name="Catchen J.M."/>
        </authorList>
    </citation>
    <scope>NUCLEOTIDE SEQUENCE [LARGE SCALE GENOMIC DNA]</scope>
    <source>
        <strain evidence="8">JMC-PN-2008</strain>
    </source>
</reference>
<dbReference type="Proteomes" id="UP001346869">
    <property type="component" value="Unassembled WGS sequence"/>
</dbReference>
<dbReference type="PROSITE" id="PS50011">
    <property type="entry name" value="PROTEIN_KINASE_DOM"/>
    <property type="match status" value="1"/>
</dbReference>
<dbReference type="SMART" id="SM00220">
    <property type="entry name" value="S_TKc"/>
    <property type="match status" value="1"/>
</dbReference>
<evidence type="ECO:0000259" key="7">
    <source>
        <dbReference type="PROSITE" id="PS50011"/>
    </source>
</evidence>
<dbReference type="SUPFAM" id="SSF56112">
    <property type="entry name" value="Protein kinase-like (PK-like)"/>
    <property type="match status" value="1"/>
</dbReference>
<feature type="domain" description="Protein kinase" evidence="7">
    <location>
        <begin position="1"/>
        <end position="277"/>
    </location>
</feature>
<dbReference type="PANTHER" id="PTHR24058">
    <property type="entry name" value="DUAL SPECIFICITY PROTEIN KINASE"/>
    <property type="match status" value="1"/>
</dbReference>
<dbReference type="Pfam" id="PF00069">
    <property type="entry name" value="Pkinase"/>
    <property type="match status" value="1"/>
</dbReference>
<keyword evidence="3" id="KW-0547">Nucleotide-binding</keyword>
<evidence type="ECO:0000313" key="9">
    <source>
        <dbReference type="Proteomes" id="UP001346869"/>
    </source>
</evidence>
<keyword evidence="5" id="KW-0067">ATP-binding</keyword>
<dbReference type="InterPro" id="IPR008271">
    <property type="entry name" value="Ser/Thr_kinase_AS"/>
</dbReference>
<keyword evidence="4" id="KW-0418">Kinase</keyword>
<keyword evidence="9" id="KW-1185">Reference proteome</keyword>
<comment type="caution">
    <text evidence="8">The sequence shown here is derived from an EMBL/GenBank/DDBJ whole genome shotgun (WGS) entry which is preliminary data.</text>
</comment>
<dbReference type="InterPro" id="IPR050494">
    <property type="entry name" value="Ser_Thr_dual-spec_kinase"/>
</dbReference>
<feature type="region of interest" description="Disordered" evidence="6">
    <location>
        <begin position="463"/>
        <end position="489"/>
    </location>
</feature>
<accession>A0AAN7XJD1</accession>
<reference evidence="8 9" key="1">
    <citation type="journal article" date="2023" name="Genes (Basel)">
        <title>Chromosome-Level Genome Assembly and Circadian Gene Repertoire of the Patagonia Blennie Eleginops maclovinus-The Closest Ancestral Proxy of Antarctic Cryonotothenioids.</title>
        <authorList>
            <person name="Cheng C.C."/>
            <person name="Rivera-Colon A.G."/>
            <person name="Minhas B.F."/>
            <person name="Wilson L."/>
            <person name="Rayamajhi N."/>
            <person name="Vargas-Chacoff L."/>
            <person name="Catchen J.M."/>
        </authorList>
    </citation>
    <scope>NUCLEOTIDE SEQUENCE [LARGE SCALE GENOMIC DNA]</scope>
    <source>
        <strain evidence="8">JMC-PN-2008</strain>
    </source>
</reference>
<dbReference type="PANTHER" id="PTHR24058:SF17">
    <property type="entry name" value="HOMEODOMAIN INTERACTING PROTEIN KINASE, ISOFORM D"/>
    <property type="match status" value="1"/>
</dbReference>
<sequence>MMEYLRAFDSDRFNFVTYNDAFISGEILCLEFELLDVSLFDFLYLKPNSRSLSVKEIRPILYQVAVTLQFIQCLGVVHTDLKPENIMLVDHVKQPWKVKVIDFGVACHISQPELGDYMQTRHYRSPEVILGFPITSAIDMWSLGCIATELLSGSVLYPGDTEYEMLQHIVATQGQPPARLMDSGLKTRWFFHKRRRGRRRRWTLKNAQQYGETNTSLAQFNSLNDIIKLHTPHHLLDEDTAAETEDQQAFLDLVKKMLHLDVGQRISPSELLQHPFITMNNLAENFPSSFYVKSSCEKMEVCLDQTQGFDVRGQQPRMTLQSSVSRAKGLPAWYRTQEHPLTLGISSQVLDSLSINDDQNLPQQPPGRSFATKSVSPALQANPTAVAPSCQKERTGRKMTRKSSRRKPCSDDNSPERDGPSSKSRKTEIIQTEEKFTQTQMSLPVKKSDAREAPIVAPSCAASGLRKQVKVSPENKTIKSDESEVAGIKPGRKRTWDTYLASHIELKSESSGSPERKKRKMSLDEEEIKTQSSSLSTRKRKRPPGEPPEGKEEPRCVKKRRY</sequence>
<dbReference type="GO" id="GO:0004713">
    <property type="term" value="F:protein tyrosine kinase activity"/>
    <property type="evidence" value="ECO:0007669"/>
    <property type="project" value="TreeGrafter"/>
</dbReference>
<dbReference type="Gene3D" id="1.10.510.10">
    <property type="entry name" value="Transferase(Phosphotransferase) domain 1"/>
    <property type="match status" value="1"/>
</dbReference>
<feature type="compositionally biased region" description="Polar residues" evidence="6">
    <location>
        <begin position="371"/>
        <end position="383"/>
    </location>
</feature>
<dbReference type="InterPro" id="IPR011009">
    <property type="entry name" value="Kinase-like_dom_sf"/>
</dbReference>
<evidence type="ECO:0000256" key="5">
    <source>
        <dbReference type="ARBA" id="ARBA00022840"/>
    </source>
</evidence>
<proteinExistence type="predicted"/>
<evidence type="ECO:0000256" key="6">
    <source>
        <dbReference type="SAM" id="MobiDB-lite"/>
    </source>
</evidence>
<dbReference type="PROSITE" id="PS00108">
    <property type="entry name" value="PROTEIN_KINASE_ST"/>
    <property type="match status" value="1"/>
</dbReference>
<dbReference type="GO" id="GO:0005524">
    <property type="term" value="F:ATP binding"/>
    <property type="evidence" value="ECO:0007669"/>
    <property type="project" value="UniProtKB-KW"/>
</dbReference>
<keyword evidence="1" id="KW-0723">Serine/threonine-protein kinase</keyword>